<reference evidence="4" key="1">
    <citation type="journal article" date="2015" name="Nature">
        <title>Complex archaea that bridge the gap between prokaryotes and eukaryotes.</title>
        <authorList>
            <person name="Spang A."/>
            <person name="Saw J.H."/>
            <person name="Jorgensen S.L."/>
            <person name="Zaremba-Niedzwiedzka K."/>
            <person name="Martijn J."/>
            <person name="Lind A.E."/>
            <person name="van Eijk R."/>
            <person name="Schleper C."/>
            <person name="Guy L."/>
            <person name="Ettema T.J."/>
        </authorList>
    </citation>
    <scope>NUCLEOTIDE SEQUENCE</scope>
</reference>
<dbReference type="InterPro" id="IPR029044">
    <property type="entry name" value="Nucleotide-diphossugar_trans"/>
</dbReference>
<dbReference type="Gene3D" id="3.90.550.10">
    <property type="entry name" value="Spore Coat Polysaccharide Biosynthesis Protein SpsA, Chain A"/>
    <property type="match status" value="1"/>
</dbReference>
<gene>
    <name evidence="4" type="ORF">LCGC14_1479730</name>
</gene>
<dbReference type="PANTHER" id="PTHR43630">
    <property type="entry name" value="POLY-BETA-1,6-N-ACETYL-D-GLUCOSAMINE SYNTHASE"/>
    <property type="match status" value="1"/>
</dbReference>
<evidence type="ECO:0000256" key="1">
    <source>
        <dbReference type="ARBA" id="ARBA00022676"/>
    </source>
</evidence>
<evidence type="ECO:0000256" key="3">
    <source>
        <dbReference type="SAM" id="Phobius"/>
    </source>
</evidence>
<dbReference type="EMBL" id="LAZR01010500">
    <property type="protein sequence ID" value="KKM66583.1"/>
    <property type="molecule type" value="Genomic_DNA"/>
</dbReference>
<feature type="transmembrane region" description="Helical" evidence="3">
    <location>
        <begin position="316"/>
        <end position="338"/>
    </location>
</feature>
<dbReference type="GO" id="GO:0016757">
    <property type="term" value="F:glycosyltransferase activity"/>
    <property type="evidence" value="ECO:0007669"/>
    <property type="project" value="UniProtKB-KW"/>
</dbReference>
<dbReference type="AlphaFoldDB" id="A0A0F9JAH5"/>
<name>A0A0F9JAH5_9ZZZZ</name>
<dbReference type="PANTHER" id="PTHR43630:SF1">
    <property type="entry name" value="POLY-BETA-1,6-N-ACETYL-D-GLUCOSAMINE SYNTHASE"/>
    <property type="match status" value="1"/>
</dbReference>
<keyword evidence="1" id="KW-0328">Glycosyltransferase</keyword>
<comment type="caution">
    <text evidence="4">The sequence shown here is derived from an EMBL/GenBank/DDBJ whole genome shotgun (WGS) entry which is preliminary data.</text>
</comment>
<dbReference type="Pfam" id="PF13641">
    <property type="entry name" value="Glyco_tranf_2_3"/>
    <property type="match status" value="1"/>
</dbReference>
<feature type="transmembrane region" description="Helical" evidence="3">
    <location>
        <begin position="243"/>
        <end position="266"/>
    </location>
</feature>
<evidence type="ECO:0008006" key="5">
    <source>
        <dbReference type="Google" id="ProtNLM"/>
    </source>
</evidence>
<keyword evidence="2" id="KW-0808">Transferase</keyword>
<sequence>MSKLEYKLSLLIPGWNAAHYIENCVNSLLENDYTNFEIILITGGSDDSYNISLKLKKKYPIKIKAFKQEIPHKNTALNIGLKGVTGDIIVLTDIDCVYQKNWLSSINKIFQNQNYNVITGLYLPLPDRNNTLAEFNRIKIGNNLLKFKNETVIIGNKLCGANSAFRKETFLDKIGKFDEKIPTGDDKILGITFNKNGEDLYYFRDIYVYTECYSNSLKGFIRRRIRWAKDLYITLNKKRIIKLLISFGIALFKLLYPIAILIFWLLFLQSDIFLLITLLVPWLIFYLLYMSYFFFQLRKSSIKVNNHLGTNFNFRKAFKIVPILFFTYSIITIMSILYPKRSKW</sequence>
<organism evidence="4">
    <name type="scientific">marine sediment metagenome</name>
    <dbReference type="NCBI Taxonomy" id="412755"/>
    <lineage>
        <taxon>unclassified sequences</taxon>
        <taxon>metagenomes</taxon>
        <taxon>ecological metagenomes</taxon>
    </lineage>
</organism>
<evidence type="ECO:0000256" key="2">
    <source>
        <dbReference type="ARBA" id="ARBA00022679"/>
    </source>
</evidence>
<accession>A0A0F9JAH5</accession>
<evidence type="ECO:0000313" key="4">
    <source>
        <dbReference type="EMBL" id="KKM66583.1"/>
    </source>
</evidence>
<keyword evidence="3" id="KW-0812">Transmembrane</keyword>
<dbReference type="SUPFAM" id="SSF53448">
    <property type="entry name" value="Nucleotide-diphospho-sugar transferases"/>
    <property type="match status" value="1"/>
</dbReference>
<feature type="transmembrane region" description="Helical" evidence="3">
    <location>
        <begin position="272"/>
        <end position="295"/>
    </location>
</feature>
<protein>
    <recommendedName>
        <fullName evidence="5">Glycosyltransferase 2-like domain-containing protein</fullName>
    </recommendedName>
</protein>
<keyword evidence="3" id="KW-1133">Transmembrane helix</keyword>
<proteinExistence type="predicted"/>
<keyword evidence="3" id="KW-0472">Membrane</keyword>